<evidence type="ECO:0000313" key="3">
    <source>
        <dbReference type="Proteomes" id="UP000836402"/>
    </source>
</evidence>
<proteinExistence type="predicted"/>
<sequence>MALERAESRPVSSSESRTVSASSASSPGSSAFSAALGAIAPPVAAVSCLGHRSGTHRERRLDLLLGCAILNGFEPSFFFEDTEAQDSPLLGVGLSGDPWLEGVGKAGKQFTASKRLLDRVSGLDELHVPVAYSGNVVSHHRLRVGELVREGATDANLGGDRGRCVLLLEVRPKLLCCHADLVHVLATFGVVAVELVLLRSDGSLD</sequence>
<gene>
    <name evidence="2" type="ORF">JKIAZH3_G6428</name>
</gene>
<accession>A0ABN7J0R8</accession>
<reference evidence="2" key="1">
    <citation type="submission" date="2020-10" db="EMBL/GenBank/DDBJ databases">
        <authorList>
            <person name="Sedaghatjoo S."/>
        </authorList>
    </citation>
    <scope>NUCLEOTIDE SEQUENCE</scope>
    <source>
        <strain evidence="2">AZH3</strain>
    </source>
</reference>
<protein>
    <submittedName>
        <fullName evidence="2">Uncharacterized protein</fullName>
    </submittedName>
</protein>
<evidence type="ECO:0000256" key="1">
    <source>
        <dbReference type="SAM" id="MobiDB-lite"/>
    </source>
</evidence>
<dbReference type="Proteomes" id="UP000836402">
    <property type="component" value="Unassembled WGS sequence"/>
</dbReference>
<name>A0ABN7J0R8_9BASI</name>
<dbReference type="EMBL" id="CAJHJG010003866">
    <property type="protein sequence ID" value="CAD6936257.1"/>
    <property type="molecule type" value="Genomic_DNA"/>
</dbReference>
<evidence type="ECO:0000313" key="2">
    <source>
        <dbReference type="EMBL" id="CAD6936257.1"/>
    </source>
</evidence>
<comment type="caution">
    <text evidence="2">The sequence shown here is derived from an EMBL/GenBank/DDBJ whole genome shotgun (WGS) entry which is preliminary data.</text>
</comment>
<keyword evidence="3" id="KW-1185">Reference proteome</keyword>
<feature type="compositionally biased region" description="Low complexity" evidence="1">
    <location>
        <begin position="9"/>
        <end position="26"/>
    </location>
</feature>
<organism evidence="2 3">
    <name type="scientific">Tilletia caries</name>
    <name type="common">wheat bunt fungus</name>
    <dbReference type="NCBI Taxonomy" id="13290"/>
    <lineage>
        <taxon>Eukaryota</taxon>
        <taxon>Fungi</taxon>
        <taxon>Dikarya</taxon>
        <taxon>Basidiomycota</taxon>
        <taxon>Ustilaginomycotina</taxon>
        <taxon>Exobasidiomycetes</taxon>
        <taxon>Tilletiales</taxon>
        <taxon>Tilletiaceae</taxon>
        <taxon>Tilletia</taxon>
    </lineage>
</organism>
<feature type="region of interest" description="Disordered" evidence="1">
    <location>
        <begin position="1"/>
        <end position="26"/>
    </location>
</feature>